<evidence type="ECO:0000256" key="1">
    <source>
        <dbReference type="SAM" id="SignalP"/>
    </source>
</evidence>
<keyword evidence="1" id="KW-0732">Signal</keyword>
<dbReference type="AlphaFoldDB" id="A0A9D9DQR4"/>
<gene>
    <name evidence="2" type="ORF">IAB08_01285</name>
</gene>
<comment type="caution">
    <text evidence="2">The sequence shown here is derived from an EMBL/GenBank/DDBJ whole genome shotgun (WGS) entry which is preliminary data.</text>
</comment>
<dbReference type="Proteomes" id="UP000823612">
    <property type="component" value="Unassembled WGS sequence"/>
</dbReference>
<dbReference type="EMBL" id="JADIMZ010000017">
    <property type="protein sequence ID" value="MBO8431913.1"/>
    <property type="molecule type" value="Genomic_DNA"/>
</dbReference>
<accession>A0A9D9DQR4</accession>
<name>A0A9D9DQR4_9BACT</name>
<sequence>MKTITLKIALFALLAVGLASCNNTKKGVVAYQNMETVCLGSELDGSYTVRAWGTGRYLGDAKEQAKKNAVYDCLFKGILRGQGDCEARPIMTEVNAREKYQAYFDSFFADGGDYLKYISMKDRRPGSWTHARMKGGITCSMVIRVDYAKLRSQLREDGILK</sequence>
<protein>
    <recommendedName>
        <fullName evidence="4">Lipoprotein</fullName>
    </recommendedName>
</protein>
<organism evidence="2 3">
    <name type="scientific">Candidatus Pullibacteroides excrementavium</name>
    <dbReference type="NCBI Taxonomy" id="2840905"/>
    <lineage>
        <taxon>Bacteria</taxon>
        <taxon>Pseudomonadati</taxon>
        <taxon>Bacteroidota</taxon>
        <taxon>Bacteroidia</taxon>
        <taxon>Bacteroidales</taxon>
        <taxon>Candidatus Pullibacteroides</taxon>
    </lineage>
</organism>
<evidence type="ECO:0000313" key="2">
    <source>
        <dbReference type="EMBL" id="MBO8431913.1"/>
    </source>
</evidence>
<dbReference type="PROSITE" id="PS51257">
    <property type="entry name" value="PROKAR_LIPOPROTEIN"/>
    <property type="match status" value="1"/>
</dbReference>
<feature type="chain" id="PRO_5039238327" description="Lipoprotein" evidence="1">
    <location>
        <begin position="22"/>
        <end position="161"/>
    </location>
</feature>
<evidence type="ECO:0008006" key="4">
    <source>
        <dbReference type="Google" id="ProtNLM"/>
    </source>
</evidence>
<evidence type="ECO:0000313" key="3">
    <source>
        <dbReference type="Proteomes" id="UP000823612"/>
    </source>
</evidence>
<feature type="signal peptide" evidence="1">
    <location>
        <begin position="1"/>
        <end position="21"/>
    </location>
</feature>
<proteinExistence type="predicted"/>
<reference evidence="2" key="1">
    <citation type="submission" date="2020-10" db="EMBL/GenBank/DDBJ databases">
        <authorList>
            <person name="Gilroy R."/>
        </authorList>
    </citation>
    <scope>NUCLEOTIDE SEQUENCE</scope>
    <source>
        <strain evidence="2">2889</strain>
    </source>
</reference>
<reference evidence="2" key="2">
    <citation type="journal article" date="2021" name="PeerJ">
        <title>Extensive microbial diversity within the chicken gut microbiome revealed by metagenomics and culture.</title>
        <authorList>
            <person name="Gilroy R."/>
            <person name="Ravi A."/>
            <person name="Getino M."/>
            <person name="Pursley I."/>
            <person name="Horton D.L."/>
            <person name="Alikhan N.F."/>
            <person name="Baker D."/>
            <person name="Gharbi K."/>
            <person name="Hall N."/>
            <person name="Watson M."/>
            <person name="Adriaenssens E.M."/>
            <person name="Foster-Nyarko E."/>
            <person name="Jarju S."/>
            <person name="Secka A."/>
            <person name="Antonio M."/>
            <person name="Oren A."/>
            <person name="Chaudhuri R.R."/>
            <person name="La Ragione R."/>
            <person name="Hildebrand F."/>
            <person name="Pallen M.J."/>
        </authorList>
    </citation>
    <scope>NUCLEOTIDE SEQUENCE</scope>
    <source>
        <strain evidence="2">2889</strain>
    </source>
</reference>